<organism evidence="3 4">
    <name type="scientific">Rhodovulum kholense</name>
    <dbReference type="NCBI Taxonomy" id="453584"/>
    <lineage>
        <taxon>Bacteria</taxon>
        <taxon>Pseudomonadati</taxon>
        <taxon>Pseudomonadota</taxon>
        <taxon>Alphaproteobacteria</taxon>
        <taxon>Rhodobacterales</taxon>
        <taxon>Paracoccaceae</taxon>
        <taxon>Rhodovulum</taxon>
    </lineage>
</organism>
<dbReference type="EMBL" id="QAYC01000005">
    <property type="protein sequence ID" value="PTW50286.1"/>
    <property type="molecule type" value="Genomic_DNA"/>
</dbReference>
<accession>A0A8E2VKA8</accession>
<evidence type="ECO:0000313" key="3">
    <source>
        <dbReference type="EMBL" id="PTW50286.1"/>
    </source>
</evidence>
<keyword evidence="2" id="KW-0812">Transmembrane</keyword>
<feature type="transmembrane region" description="Helical" evidence="2">
    <location>
        <begin position="7"/>
        <end position="25"/>
    </location>
</feature>
<keyword evidence="2" id="KW-0472">Membrane</keyword>
<keyword evidence="4" id="KW-1185">Reference proteome</keyword>
<evidence type="ECO:0000256" key="2">
    <source>
        <dbReference type="SAM" id="Phobius"/>
    </source>
</evidence>
<comment type="caution">
    <text evidence="3">The sequence shown here is derived from an EMBL/GenBank/DDBJ whole genome shotgun (WGS) entry which is preliminary data.</text>
</comment>
<dbReference type="AlphaFoldDB" id="A0A8E2VKA8"/>
<feature type="region of interest" description="Disordered" evidence="1">
    <location>
        <begin position="48"/>
        <end position="77"/>
    </location>
</feature>
<evidence type="ECO:0000256" key="1">
    <source>
        <dbReference type="SAM" id="MobiDB-lite"/>
    </source>
</evidence>
<evidence type="ECO:0000313" key="4">
    <source>
        <dbReference type="Proteomes" id="UP000244037"/>
    </source>
</evidence>
<gene>
    <name evidence="3" type="ORF">C8N38_105245</name>
</gene>
<sequence length="77" mass="7742">MEILKDQFKWMLGLVALIGVFGLGYELNKADPSPKAGTEAEVAAVAAPAADTAAPAEAEAPAEAAPAPAEPLEAPAQ</sequence>
<keyword evidence="2" id="KW-1133">Transmembrane helix</keyword>
<proteinExistence type="predicted"/>
<dbReference type="Proteomes" id="UP000244037">
    <property type="component" value="Unassembled WGS sequence"/>
</dbReference>
<name>A0A8E2VKA8_9RHOB</name>
<reference evidence="3 4" key="1">
    <citation type="submission" date="2018-04" db="EMBL/GenBank/DDBJ databases">
        <title>Genomic Encyclopedia of Archaeal and Bacterial Type Strains, Phase II (KMG-II): from individual species to whole genera.</title>
        <authorList>
            <person name="Goeker M."/>
        </authorList>
    </citation>
    <scope>NUCLEOTIDE SEQUENCE [LARGE SCALE GENOMIC DNA]</scope>
    <source>
        <strain evidence="3 4">DSM 19783</strain>
    </source>
</reference>
<protein>
    <submittedName>
        <fullName evidence="3">Uncharacterized protein</fullName>
    </submittedName>
</protein>
<dbReference type="RefSeq" id="WP_181497963.1">
    <property type="nucleotide sequence ID" value="NZ_QAYC01000005.1"/>
</dbReference>